<dbReference type="InterPro" id="IPR054505">
    <property type="entry name" value="Myb_DNA-bind_8"/>
</dbReference>
<evidence type="ECO:0000256" key="1">
    <source>
        <dbReference type="SAM" id="MobiDB-lite"/>
    </source>
</evidence>
<dbReference type="AlphaFoldDB" id="A0A2B7WHU8"/>
<dbReference type="Pfam" id="PF22980">
    <property type="entry name" value="Myb_DNA-bind_8"/>
    <property type="match status" value="1"/>
</dbReference>
<feature type="region of interest" description="Disordered" evidence="1">
    <location>
        <begin position="266"/>
        <end position="294"/>
    </location>
</feature>
<feature type="compositionally biased region" description="Low complexity" evidence="1">
    <location>
        <begin position="235"/>
        <end position="248"/>
    </location>
</feature>
<dbReference type="OrthoDB" id="3944408at2759"/>
<dbReference type="EMBL" id="PDNB01000293">
    <property type="protein sequence ID" value="PGG96149.1"/>
    <property type="molecule type" value="Genomic_DNA"/>
</dbReference>
<feature type="compositionally biased region" description="Polar residues" evidence="1">
    <location>
        <begin position="56"/>
        <end position="70"/>
    </location>
</feature>
<evidence type="ECO:0000313" key="4">
    <source>
        <dbReference type="Proteomes" id="UP000223968"/>
    </source>
</evidence>
<feature type="compositionally biased region" description="Low complexity" evidence="1">
    <location>
        <begin position="266"/>
        <end position="282"/>
    </location>
</feature>
<name>A0A2B7WHU8_9EURO</name>
<evidence type="ECO:0000313" key="3">
    <source>
        <dbReference type="EMBL" id="PGG96149.1"/>
    </source>
</evidence>
<sequence length="412" mass="44742">MPSKTQADVNLWFLYICLQKSDYKTIDFTAVGEAANLNPPAARMRFSRLKKAIESGSISPNASSEKNCASTCVEGKSKQQPKPRPSKSKGVVVKKEEPMEPVNAIGNPAIPDSEMADGPDMMVYYPQEGLVVEDGNASAYEADYWETEDDDDVPLATKRKAMQSGAPRKKRQKQTTAVKYELASNDENIGFLSHKAGKRQFSGYDAPTNVVETVKDDEVMTLDSTPVPECKEEPLSTPRPNSSNPSTTDMPLQPISMVPQYSANTSTSPLTTTTNNNQYTTTSPRGTTMNPVTPNQPIRCGWNFTKGHPITAAEMLNNPFFTGALPPSASGYMRSPGMMTPAGGEAHSAPAWISYRGNSIPEITITDTDPFGMRNPMRPGSTNAVDQVQVAVNEALFGEGPRSVLARFSPEL</sequence>
<protein>
    <recommendedName>
        <fullName evidence="2">Myb-like DNA-binding domain-containing protein</fullName>
    </recommendedName>
</protein>
<organism evidence="3 4">
    <name type="scientific">Helicocarpus griseus UAMH5409</name>
    <dbReference type="NCBI Taxonomy" id="1447875"/>
    <lineage>
        <taxon>Eukaryota</taxon>
        <taxon>Fungi</taxon>
        <taxon>Dikarya</taxon>
        <taxon>Ascomycota</taxon>
        <taxon>Pezizomycotina</taxon>
        <taxon>Eurotiomycetes</taxon>
        <taxon>Eurotiomycetidae</taxon>
        <taxon>Onygenales</taxon>
        <taxon>Ajellomycetaceae</taxon>
        <taxon>Helicocarpus</taxon>
    </lineage>
</organism>
<reference evidence="3 4" key="1">
    <citation type="submission" date="2017-10" db="EMBL/GenBank/DDBJ databases">
        <title>Comparative genomics in systemic dimorphic fungi from Ajellomycetaceae.</title>
        <authorList>
            <person name="Munoz J.F."/>
            <person name="Mcewen J.G."/>
            <person name="Clay O.K."/>
            <person name="Cuomo C.A."/>
        </authorList>
    </citation>
    <scope>NUCLEOTIDE SEQUENCE [LARGE SCALE GENOMIC DNA]</scope>
    <source>
        <strain evidence="3 4">UAMH5409</strain>
    </source>
</reference>
<accession>A0A2B7WHU8</accession>
<dbReference type="STRING" id="1447875.A0A2B7WHU8"/>
<comment type="caution">
    <text evidence="3">The sequence shown here is derived from an EMBL/GenBank/DDBJ whole genome shotgun (WGS) entry which is preliminary data.</text>
</comment>
<keyword evidence="4" id="KW-1185">Reference proteome</keyword>
<feature type="domain" description="Myb-like DNA-binding" evidence="2">
    <location>
        <begin position="8"/>
        <end position="54"/>
    </location>
</feature>
<proteinExistence type="predicted"/>
<feature type="compositionally biased region" description="Polar residues" evidence="1">
    <location>
        <begin position="283"/>
        <end position="294"/>
    </location>
</feature>
<feature type="region of interest" description="Disordered" evidence="1">
    <location>
        <begin position="55"/>
        <end position="110"/>
    </location>
</feature>
<dbReference type="Proteomes" id="UP000223968">
    <property type="component" value="Unassembled WGS sequence"/>
</dbReference>
<feature type="region of interest" description="Disordered" evidence="1">
    <location>
        <begin position="224"/>
        <end position="253"/>
    </location>
</feature>
<gene>
    <name evidence="3" type="ORF">AJ79_09715</name>
</gene>
<evidence type="ECO:0000259" key="2">
    <source>
        <dbReference type="Pfam" id="PF22980"/>
    </source>
</evidence>